<comment type="caution">
    <text evidence="2">The sequence shown here is derived from an EMBL/GenBank/DDBJ whole genome shotgun (WGS) entry which is preliminary data.</text>
</comment>
<accession>A0A9W9X3W1</accession>
<evidence type="ECO:0000313" key="2">
    <source>
        <dbReference type="EMBL" id="KAJ5483140.1"/>
    </source>
</evidence>
<name>A0A9W9X3W1_9EURO</name>
<evidence type="ECO:0000313" key="3">
    <source>
        <dbReference type="Proteomes" id="UP001147760"/>
    </source>
</evidence>
<gene>
    <name evidence="2" type="ORF">N7530_002386</name>
</gene>
<keyword evidence="1" id="KW-0175">Coiled coil</keyword>
<reference evidence="2" key="2">
    <citation type="journal article" date="2023" name="IMA Fungus">
        <title>Comparative genomic study of the Penicillium genus elucidates a diverse pangenome and 15 lateral gene transfer events.</title>
        <authorList>
            <person name="Petersen C."/>
            <person name="Sorensen T."/>
            <person name="Nielsen M.R."/>
            <person name="Sondergaard T.E."/>
            <person name="Sorensen J.L."/>
            <person name="Fitzpatrick D.A."/>
            <person name="Frisvad J.C."/>
            <person name="Nielsen K.L."/>
        </authorList>
    </citation>
    <scope>NUCLEOTIDE SEQUENCE</scope>
    <source>
        <strain evidence="2">IBT 17660</strain>
    </source>
</reference>
<feature type="coiled-coil region" evidence="1">
    <location>
        <begin position="84"/>
        <end position="111"/>
    </location>
</feature>
<dbReference type="AlphaFoldDB" id="A0A9W9X3W1"/>
<sequence length="180" mass="20467">MVISQGSLSPLPILNELVHFVENDSTYEDSVEAMASGILNYYFPATNGYTVAPEQSLNNNFADFIIHVSNVGFPGDRGVIDHTFAEVKRASDNLQASLEQLEHALEHANTQFGRCWAIMIHGIKFKFYEYHRNLPEHACLIPRGPPNQRQRRNTFHARNDSVEVDWMLRRMAQNGTPPAR</sequence>
<dbReference type="EMBL" id="JAPWDO010000002">
    <property type="protein sequence ID" value="KAJ5483140.1"/>
    <property type="molecule type" value="Genomic_DNA"/>
</dbReference>
<keyword evidence="3" id="KW-1185">Reference proteome</keyword>
<dbReference type="OrthoDB" id="4177946at2759"/>
<protein>
    <submittedName>
        <fullName evidence="2">Uncharacterized protein</fullName>
    </submittedName>
</protein>
<organism evidence="2 3">
    <name type="scientific">Penicillium desertorum</name>
    <dbReference type="NCBI Taxonomy" id="1303715"/>
    <lineage>
        <taxon>Eukaryota</taxon>
        <taxon>Fungi</taxon>
        <taxon>Dikarya</taxon>
        <taxon>Ascomycota</taxon>
        <taxon>Pezizomycotina</taxon>
        <taxon>Eurotiomycetes</taxon>
        <taxon>Eurotiomycetidae</taxon>
        <taxon>Eurotiales</taxon>
        <taxon>Aspergillaceae</taxon>
        <taxon>Penicillium</taxon>
    </lineage>
</organism>
<reference evidence="2" key="1">
    <citation type="submission" date="2022-12" db="EMBL/GenBank/DDBJ databases">
        <authorList>
            <person name="Petersen C."/>
        </authorList>
    </citation>
    <scope>NUCLEOTIDE SEQUENCE</scope>
    <source>
        <strain evidence="2">IBT 17660</strain>
    </source>
</reference>
<dbReference type="Proteomes" id="UP001147760">
    <property type="component" value="Unassembled WGS sequence"/>
</dbReference>
<evidence type="ECO:0000256" key="1">
    <source>
        <dbReference type="SAM" id="Coils"/>
    </source>
</evidence>
<proteinExistence type="predicted"/>